<evidence type="ECO:0000256" key="1">
    <source>
        <dbReference type="SAM" id="MobiDB-lite"/>
    </source>
</evidence>
<accession>B4I3F0</accession>
<sequence>MPTSARDLSLPGLPTHPEANKLKQLTSPLSKLAKNIGLNLDPLKIATKTGVLSPTSLSAENSPPERDPSSRDHLLELWEAEKCKTKLIAL</sequence>
<protein>
    <submittedName>
        <fullName evidence="2">GM10431</fullName>
    </submittedName>
</protein>
<dbReference type="Proteomes" id="UP000001292">
    <property type="component" value="Unassembled WGS sequence"/>
</dbReference>
<evidence type="ECO:0000313" key="2">
    <source>
        <dbReference type="EMBL" id="EDW55314.1"/>
    </source>
</evidence>
<feature type="region of interest" description="Disordered" evidence="1">
    <location>
        <begin position="1"/>
        <end position="21"/>
    </location>
</feature>
<dbReference type="AlphaFoldDB" id="B4I3F0"/>
<dbReference type="HOGENOM" id="CLU_2443191_0_0_1"/>
<gene>
    <name evidence="2" type="primary">Dsec\GM10431</name>
    <name evidence="2" type="ORF">Dsec_GM10431</name>
</gene>
<reference evidence="2 3" key="1">
    <citation type="journal article" date="2007" name="Nature">
        <title>Evolution of genes and genomes on the Drosophila phylogeny.</title>
        <authorList>
            <consortium name="Drosophila 12 Genomes Consortium"/>
            <person name="Clark A.G."/>
            <person name="Eisen M.B."/>
            <person name="Smith D.R."/>
            <person name="Bergman C.M."/>
            <person name="Oliver B."/>
            <person name="Markow T.A."/>
            <person name="Kaufman T.C."/>
            <person name="Kellis M."/>
            <person name="Gelbart W."/>
            <person name="Iyer V.N."/>
            <person name="Pollard D.A."/>
            <person name="Sackton T.B."/>
            <person name="Larracuente A.M."/>
            <person name="Singh N.D."/>
            <person name="Abad J.P."/>
            <person name="Abt D.N."/>
            <person name="Adryan B."/>
            <person name="Aguade M."/>
            <person name="Akashi H."/>
            <person name="Anderson W.W."/>
            <person name="Aquadro C.F."/>
            <person name="Ardell D.H."/>
            <person name="Arguello R."/>
            <person name="Artieri C.G."/>
            <person name="Barbash D.A."/>
            <person name="Barker D."/>
            <person name="Barsanti P."/>
            <person name="Batterham P."/>
            <person name="Batzoglou S."/>
            <person name="Begun D."/>
            <person name="Bhutkar A."/>
            <person name="Blanco E."/>
            <person name="Bosak S.A."/>
            <person name="Bradley R.K."/>
            <person name="Brand A.D."/>
            <person name="Brent M.R."/>
            <person name="Brooks A.N."/>
            <person name="Brown R.H."/>
            <person name="Butlin R.K."/>
            <person name="Caggese C."/>
            <person name="Calvi B.R."/>
            <person name="Bernardo de Carvalho A."/>
            <person name="Caspi A."/>
            <person name="Castrezana S."/>
            <person name="Celniker S.E."/>
            <person name="Chang J.L."/>
            <person name="Chapple C."/>
            <person name="Chatterji S."/>
            <person name="Chinwalla A."/>
            <person name="Civetta A."/>
            <person name="Clifton S.W."/>
            <person name="Comeron J.M."/>
            <person name="Costello J.C."/>
            <person name="Coyne J.A."/>
            <person name="Daub J."/>
            <person name="David R.G."/>
            <person name="Delcher A.L."/>
            <person name="Delehaunty K."/>
            <person name="Do C.B."/>
            <person name="Ebling H."/>
            <person name="Edwards K."/>
            <person name="Eickbush T."/>
            <person name="Evans J.D."/>
            <person name="Filipski A."/>
            <person name="Findeiss S."/>
            <person name="Freyhult E."/>
            <person name="Fulton L."/>
            <person name="Fulton R."/>
            <person name="Garcia A.C."/>
            <person name="Gardiner A."/>
            <person name="Garfield D.A."/>
            <person name="Garvin B.E."/>
            <person name="Gibson G."/>
            <person name="Gilbert D."/>
            <person name="Gnerre S."/>
            <person name="Godfrey J."/>
            <person name="Good R."/>
            <person name="Gotea V."/>
            <person name="Gravely B."/>
            <person name="Greenberg A.J."/>
            <person name="Griffiths-Jones S."/>
            <person name="Gross S."/>
            <person name="Guigo R."/>
            <person name="Gustafson E.A."/>
            <person name="Haerty W."/>
            <person name="Hahn M.W."/>
            <person name="Halligan D.L."/>
            <person name="Halpern A.L."/>
            <person name="Halter G.M."/>
            <person name="Han M.V."/>
            <person name="Heger A."/>
            <person name="Hillier L."/>
            <person name="Hinrichs A.S."/>
            <person name="Holmes I."/>
            <person name="Hoskins R.A."/>
            <person name="Hubisz M.J."/>
            <person name="Hultmark D."/>
            <person name="Huntley M.A."/>
            <person name="Jaffe D.B."/>
            <person name="Jagadeeshan S."/>
            <person name="Jeck W.R."/>
            <person name="Johnson J."/>
            <person name="Jones C.D."/>
            <person name="Jordan W.C."/>
            <person name="Karpen G.H."/>
            <person name="Kataoka E."/>
            <person name="Keightley P.D."/>
            <person name="Kheradpour P."/>
            <person name="Kirkness E.F."/>
            <person name="Koerich L.B."/>
            <person name="Kristiansen K."/>
            <person name="Kudrna D."/>
            <person name="Kulathinal R.J."/>
            <person name="Kumar S."/>
            <person name="Kwok R."/>
            <person name="Lander E."/>
            <person name="Langley C.H."/>
            <person name="Lapoint R."/>
            <person name="Lazzaro B.P."/>
            <person name="Lee S.J."/>
            <person name="Levesque L."/>
            <person name="Li R."/>
            <person name="Lin C.F."/>
            <person name="Lin M.F."/>
            <person name="Lindblad-Toh K."/>
            <person name="Llopart A."/>
            <person name="Long M."/>
            <person name="Low L."/>
            <person name="Lozovsky E."/>
            <person name="Lu J."/>
            <person name="Luo M."/>
            <person name="Machado C.A."/>
            <person name="Makalowski W."/>
            <person name="Marzo M."/>
            <person name="Matsuda M."/>
            <person name="Matzkin L."/>
            <person name="McAllister B."/>
            <person name="McBride C.S."/>
            <person name="McKernan B."/>
            <person name="McKernan K."/>
            <person name="Mendez-Lago M."/>
            <person name="Minx P."/>
            <person name="Mollenhauer M.U."/>
            <person name="Montooth K."/>
            <person name="Mount S.M."/>
            <person name="Mu X."/>
            <person name="Myers E."/>
            <person name="Negre B."/>
            <person name="Newfeld S."/>
            <person name="Nielsen R."/>
            <person name="Noor M.A."/>
            <person name="O'Grady P."/>
            <person name="Pachter L."/>
            <person name="Papaceit M."/>
            <person name="Parisi M.J."/>
            <person name="Parisi M."/>
            <person name="Parts L."/>
            <person name="Pedersen J.S."/>
            <person name="Pesole G."/>
            <person name="Phillippy A.M."/>
            <person name="Ponting C.P."/>
            <person name="Pop M."/>
            <person name="Porcelli D."/>
            <person name="Powell J.R."/>
            <person name="Prohaska S."/>
            <person name="Pruitt K."/>
            <person name="Puig M."/>
            <person name="Quesneville H."/>
            <person name="Ram K.R."/>
            <person name="Rand D."/>
            <person name="Rasmussen M.D."/>
            <person name="Reed L.K."/>
            <person name="Reenan R."/>
            <person name="Reily A."/>
            <person name="Remington K.A."/>
            <person name="Rieger T.T."/>
            <person name="Ritchie M.G."/>
            <person name="Robin C."/>
            <person name="Rogers Y.H."/>
            <person name="Rohde C."/>
            <person name="Rozas J."/>
            <person name="Rubenfield M.J."/>
            <person name="Ruiz A."/>
            <person name="Russo S."/>
            <person name="Salzberg S.L."/>
            <person name="Sanchez-Gracia A."/>
            <person name="Saranga D.J."/>
            <person name="Sato H."/>
            <person name="Schaeffer S.W."/>
            <person name="Schatz M.C."/>
            <person name="Schlenke T."/>
            <person name="Schwartz R."/>
            <person name="Segarra C."/>
            <person name="Singh R.S."/>
            <person name="Sirot L."/>
            <person name="Sirota M."/>
            <person name="Sisneros N.B."/>
            <person name="Smith C.D."/>
            <person name="Smith T.F."/>
            <person name="Spieth J."/>
            <person name="Stage D.E."/>
            <person name="Stark A."/>
            <person name="Stephan W."/>
            <person name="Strausberg R.L."/>
            <person name="Strempel S."/>
            <person name="Sturgill D."/>
            <person name="Sutton G."/>
            <person name="Sutton G.G."/>
            <person name="Tao W."/>
            <person name="Teichmann S."/>
            <person name="Tobari Y.N."/>
            <person name="Tomimura Y."/>
            <person name="Tsolas J.M."/>
            <person name="Valente V.L."/>
            <person name="Venter E."/>
            <person name="Venter J.C."/>
            <person name="Vicario S."/>
            <person name="Vieira F.G."/>
            <person name="Vilella A.J."/>
            <person name="Villasante A."/>
            <person name="Walenz B."/>
            <person name="Wang J."/>
            <person name="Wasserman M."/>
            <person name="Watts T."/>
            <person name="Wilson D."/>
            <person name="Wilson R.K."/>
            <person name="Wing R.A."/>
            <person name="Wolfner M.F."/>
            <person name="Wong A."/>
            <person name="Wong G.K."/>
            <person name="Wu C.I."/>
            <person name="Wu G."/>
            <person name="Yamamoto D."/>
            <person name="Yang H.P."/>
            <person name="Yang S.P."/>
            <person name="Yorke J.A."/>
            <person name="Yoshida K."/>
            <person name="Zdobnov E."/>
            <person name="Zhang P."/>
            <person name="Zhang Y."/>
            <person name="Zimin A.V."/>
            <person name="Baldwin J."/>
            <person name="Abdouelleil A."/>
            <person name="Abdulkadir J."/>
            <person name="Abebe A."/>
            <person name="Abera B."/>
            <person name="Abreu J."/>
            <person name="Acer S.C."/>
            <person name="Aftuck L."/>
            <person name="Alexander A."/>
            <person name="An P."/>
            <person name="Anderson E."/>
            <person name="Anderson S."/>
            <person name="Arachi H."/>
            <person name="Azer M."/>
            <person name="Bachantsang P."/>
            <person name="Barry A."/>
            <person name="Bayul T."/>
            <person name="Berlin A."/>
            <person name="Bessette D."/>
            <person name="Bloom T."/>
            <person name="Blye J."/>
            <person name="Boguslavskiy L."/>
            <person name="Bonnet C."/>
            <person name="Boukhgalter B."/>
            <person name="Bourzgui I."/>
            <person name="Brown A."/>
            <person name="Cahill P."/>
            <person name="Channer S."/>
            <person name="Cheshatsang Y."/>
            <person name="Chuda L."/>
            <person name="Citroen M."/>
            <person name="Collymore A."/>
            <person name="Cooke P."/>
            <person name="Costello M."/>
            <person name="D'Aco K."/>
            <person name="Daza R."/>
            <person name="De Haan G."/>
            <person name="DeGray S."/>
            <person name="DeMaso C."/>
            <person name="Dhargay N."/>
            <person name="Dooley K."/>
            <person name="Dooley E."/>
            <person name="Doricent M."/>
            <person name="Dorje P."/>
            <person name="Dorjee K."/>
            <person name="Dupes A."/>
            <person name="Elong R."/>
            <person name="Falk J."/>
            <person name="Farina A."/>
            <person name="Faro S."/>
            <person name="Ferguson D."/>
            <person name="Fisher S."/>
            <person name="Foley C.D."/>
            <person name="Franke A."/>
            <person name="Friedrich D."/>
            <person name="Gadbois L."/>
            <person name="Gearin G."/>
            <person name="Gearin C.R."/>
            <person name="Giannoukos G."/>
            <person name="Goode T."/>
            <person name="Graham J."/>
            <person name="Grandbois E."/>
            <person name="Grewal S."/>
            <person name="Gyaltsen K."/>
            <person name="Hafez N."/>
            <person name="Hagos B."/>
            <person name="Hall J."/>
            <person name="Henson C."/>
            <person name="Hollinger A."/>
            <person name="Honan T."/>
            <person name="Huard M.D."/>
            <person name="Hughes L."/>
            <person name="Hurhula B."/>
            <person name="Husby M.E."/>
            <person name="Kamat A."/>
            <person name="Kanga B."/>
            <person name="Kashin S."/>
            <person name="Khazanovich D."/>
            <person name="Kisner P."/>
            <person name="Lance K."/>
            <person name="Lara M."/>
            <person name="Lee W."/>
            <person name="Lennon N."/>
            <person name="Letendre F."/>
            <person name="LeVine R."/>
            <person name="Lipovsky A."/>
            <person name="Liu X."/>
            <person name="Liu J."/>
            <person name="Liu S."/>
            <person name="Lokyitsang T."/>
            <person name="Lokyitsang Y."/>
            <person name="Lubonja R."/>
            <person name="Lui A."/>
            <person name="MacDonald P."/>
            <person name="Magnisalis V."/>
            <person name="Maru K."/>
            <person name="Matthews C."/>
            <person name="McCusker W."/>
            <person name="McDonough S."/>
            <person name="Mehta T."/>
            <person name="Meldrim J."/>
            <person name="Meneus L."/>
            <person name="Mihai O."/>
            <person name="Mihalev A."/>
            <person name="Mihova T."/>
            <person name="Mittelman R."/>
            <person name="Mlenga V."/>
            <person name="Montmayeur A."/>
            <person name="Mulrain L."/>
            <person name="Navidi A."/>
            <person name="Naylor J."/>
            <person name="Negash T."/>
            <person name="Nguyen T."/>
            <person name="Nguyen N."/>
            <person name="Nicol R."/>
            <person name="Norbu C."/>
            <person name="Norbu N."/>
            <person name="Novod N."/>
            <person name="O'Neill B."/>
            <person name="Osman S."/>
            <person name="Markiewicz E."/>
            <person name="Oyono O.L."/>
            <person name="Patti C."/>
            <person name="Phunkhang P."/>
            <person name="Pierre F."/>
            <person name="Priest M."/>
            <person name="Raghuraman S."/>
            <person name="Rege F."/>
            <person name="Reyes R."/>
            <person name="Rise C."/>
            <person name="Rogov P."/>
            <person name="Ross K."/>
            <person name="Ryan E."/>
            <person name="Settipalli S."/>
            <person name="Shea T."/>
            <person name="Sherpa N."/>
            <person name="Shi L."/>
            <person name="Shih D."/>
            <person name="Sparrow T."/>
            <person name="Spaulding J."/>
            <person name="Stalker J."/>
            <person name="Stange-Thomann N."/>
            <person name="Stavropoulos S."/>
            <person name="Stone C."/>
            <person name="Strader C."/>
            <person name="Tesfaye S."/>
            <person name="Thomson T."/>
            <person name="Thoulutsang Y."/>
            <person name="Thoulutsang D."/>
            <person name="Topham K."/>
            <person name="Topping I."/>
            <person name="Tsamla T."/>
            <person name="Vassiliev H."/>
            <person name="Vo A."/>
            <person name="Wangchuk T."/>
            <person name="Wangdi T."/>
            <person name="Weiand M."/>
            <person name="Wilkinson J."/>
            <person name="Wilson A."/>
            <person name="Yadav S."/>
            <person name="Young G."/>
            <person name="Yu Q."/>
            <person name="Zembek L."/>
            <person name="Zhong D."/>
            <person name="Zimmer A."/>
            <person name="Zwirko Z."/>
            <person name="Jaffe D.B."/>
            <person name="Alvarez P."/>
            <person name="Brockman W."/>
            <person name="Butler J."/>
            <person name="Chin C."/>
            <person name="Gnerre S."/>
            <person name="Grabherr M."/>
            <person name="Kleber M."/>
            <person name="Mauceli E."/>
            <person name="MacCallum I."/>
        </authorList>
    </citation>
    <scope>NUCLEOTIDE SEQUENCE [LARGE SCALE GENOMIC DNA]</scope>
    <source>
        <strain evidence="3">Rob3c / Tucson 14021-0248.25</strain>
    </source>
</reference>
<dbReference type="EMBL" id="CH480821">
    <property type="protein sequence ID" value="EDW55314.1"/>
    <property type="molecule type" value="Genomic_DNA"/>
</dbReference>
<evidence type="ECO:0000313" key="3">
    <source>
        <dbReference type="Proteomes" id="UP000001292"/>
    </source>
</evidence>
<name>B4I3F0_DROSE</name>
<keyword evidence="3" id="KW-1185">Reference proteome</keyword>
<organism evidence="3">
    <name type="scientific">Drosophila sechellia</name>
    <name type="common">Fruit fly</name>
    <dbReference type="NCBI Taxonomy" id="7238"/>
    <lineage>
        <taxon>Eukaryota</taxon>
        <taxon>Metazoa</taxon>
        <taxon>Ecdysozoa</taxon>
        <taxon>Arthropoda</taxon>
        <taxon>Hexapoda</taxon>
        <taxon>Insecta</taxon>
        <taxon>Pterygota</taxon>
        <taxon>Neoptera</taxon>
        <taxon>Endopterygota</taxon>
        <taxon>Diptera</taxon>
        <taxon>Brachycera</taxon>
        <taxon>Muscomorpha</taxon>
        <taxon>Ephydroidea</taxon>
        <taxon>Drosophilidae</taxon>
        <taxon>Drosophila</taxon>
        <taxon>Sophophora</taxon>
    </lineage>
</organism>
<proteinExistence type="predicted"/>